<organism evidence="1 2">
    <name type="scientific">Actinocorallia herbida</name>
    <dbReference type="NCBI Taxonomy" id="58109"/>
    <lineage>
        <taxon>Bacteria</taxon>
        <taxon>Bacillati</taxon>
        <taxon>Actinomycetota</taxon>
        <taxon>Actinomycetes</taxon>
        <taxon>Streptosporangiales</taxon>
        <taxon>Thermomonosporaceae</taxon>
        <taxon>Actinocorallia</taxon>
    </lineage>
</organism>
<dbReference type="AlphaFoldDB" id="A0A3N1D663"/>
<proteinExistence type="predicted"/>
<keyword evidence="2" id="KW-1185">Reference proteome</keyword>
<dbReference type="InterPro" id="IPR043746">
    <property type="entry name" value="DUF5691"/>
</dbReference>
<dbReference type="OrthoDB" id="262508at2"/>
<evidence type="ECO:0000313" key="2">
    <source>
        <dbReference type="Proteomes" id="UP000272400"/>
    </source>
</evidence>
<dbReference type="Proteomes" id="UP000272400">
    <property type="component" value="Unassembled WGS sequence"/>
</dbReference>
<protein>
    <submittedName>
        <fullName evidence="1">Uncharacterized protein</fullName>
    </submittedName>
</protein>
<reference evidence="1 2" key="1">
    <citation type="submission" date="2018-11" db="EMBL/GenBank/DDBJ databases">
        <title>Sequencing the genomes of 1000 actinobacteria strains.</title>
        <authorList>
            <person name="Klenk H.-P."/>
        </authorList>
    </citation>
    <scope>NUCLEOTIDE SEQUENCE [LARGE SCALE GENOMIC DNA]</scope>
    <source>
        <strain evidence="1 2">DSM 44254</strain>
    </source>
</reference>
<comment type="caution">
    <text evidence="1">The sequence shown here is derived from an EMBL/GenBank/DDBJ whole genome shotgun (WGS) entry which is preliminary data.</text>
</comment>
<accession>A0A3N1D663</accession>
<name>A0A3N1D663_9ACTN</name>
<dbReference type="EMBL" id="RJKE01000001">
    <property type="protein sequence ID" value="ROO88946.1"/>
    <property type="molecule type" value="Genomic_DNA"/>
</dbReference>
<dbReference type="RefSeq" id="WP_148086168.1">
    <property type="nucleotide sequence ID" value="NZ_RJKE01000001.1"/>
</dbReference>
<gene>
    <name evidence="1" type="ORF">EDD29_6632</name>
</gene>
<evidence type="ECO:0000313" key="1">
    <source>
        <dbReference type="EMBL" id="ROO88946.1"/>
    </source>
</evidence>
<dbReference type="Pfam" id="PF18944">
    <property type="entry name" value="DUF5691"/>
    <property type="match status" value="1"/>
</dbReference>
<sequence>MTGGEGAASWPEVWQEHVAVALLGTRRRSVPELAEAELAEEDPAARLLDQAGLLAVGRRAGLKPGTAEAVAPAPAEDAPQVPAAARDRLTALLEGERVRLLPEWLAAAADLGYRVPARHLPELLDRGRADRALRPLIARAAGRRGAWLALRNTDWAYLLTESGAAAEPVADWAHGTRGQRVAALTAARRADPAEARELLLRTWPRESAPDRAAFLATFAHGLSPDDEEFLERALDDRGKDVRRGAADLLALVPGTAYARRMAERARSLVRLSGTPARRHLTVTLPAEHDDAMARDGIPFHPAGSFDPAAARTGVRAAWLREILSRAPLDTWPEHLGLSPHETVMLPVADDFARDVHLGWCRAALRQGSAPWARALLRDGFIIDEAESPTGLLALLPEEDRAAEAAALLAAAEDHPHRLRLLAHIPGPWTGALTDAVLDALAGSLNDPDAPRFVAQLCRLADERLAPDAAPRVHSLAAAHPTWPLAELADTLAFRRRMLRDLAPP</sequence>